<feature type="transmembrane region" description="Helical" evidence="4">
    <location>
        <begin position="41"/>
        <end position="60"/>
    </location>
</feature>
<feature type="transmembrane region" description="Helical" evidence="4">
    <location>
        <begin position="91"/>
        <end position="113"/>
    </location>
</feature>
<evidence type="ECO:0000256" key="2">
    <source>
        <dbReference type="ARBA" id="ARBA00022989"/>
    </source>
</evidence>
<dbReference type="Gene3D" id="1.20.1250.20">
    <property type="entry name" value="MFS general substrate transporter like domains"/>
    <property type="match status" value="2"/>
</dbReference>
<evidence type="ECO:0000256" key="4">
    <source>
        <dbReference type="SAM" id="Phobius"/>
    </source>
</evidence>
<feature type="transmembrane region" description="Helical" evidence="4">
    <location>
        <begin position="67"/>
        <end position="85"/>
    </location>
</feature>
<accession>A0A931H1G6</accession>
<dbReference type="PANTHER" id="PTHR11360">
    <property type="entry name" value="MONOCARBOXYLATE TRANSPORTER"/>
    <property type="match status" value="1"/>
</dbReference>
<protein>
    <submittedName>
        <fullName evidence="6">MFS transporter</fullName>
    </submittedName>
</protein>
<gene>
    <name evidence="6" type="ORF">I5803_02300</name>
</gene>
<dbReference type="InterPro" id="IPR020846">
    <property type="entry name" value="MFS_dom"/>
</dbReference>
<dbReference type="InterPro" id="IPR011701">
    <property type="entry name" value="MFS"/>
</dbReference>
<evidence type="ECO:0000256" key="1">
    <source>
        <dbReference type="ARBA" id="ARBA00022692"/>
    </source>
</evidence>
<evidence type="ECO:0000259" key="5">
    <source>
        <dbReference type="PROSITE" id="PS50850"/>
    </source>
</evidence>
<sequence>MVALAFMYAVFSSSAMGVPSILILPMSKELGWSIGDLSAPQGLRLALFGLAAPFAGGLMLRYGVRRMVALSGALLLLGLGISVITTQKWELWLGMGVLLGLAPGLTAMQLSAVISSRWFVARRGLVVGLMSGAVATGTLIFMPLAAWVAERYGWRVALAIPSVGALVSWTLFMWLAHDRPQDVGLPAFGQAQMTPVPPVPTHNFVRLTFDALQLGVRNWVFWVLVFTFGICGISSFGLTQAHLVPFCGDLGLPLAASAWLLAVIGVCDLIGTIGSGWLSDRYDNRWLLAWYYGLRGLALLWLVMSDVSMVGLTIFAVIYGLDFIATVPPSVKLTVQTFGLEMGPAVFAWIFASHHVAAGVMAFGTGVSRDVLGTYAPAFLLAGVMCLVAVASLGTLRKASGVLLTRPSSP</sequence>
<dbReference type="CDD" id="cd17355">
    <property type="entry name" value="MFS_YcxA_like"/>
    <property type="match status" value="1"/>
</dbReference>
<feature type="transmembrane region" description="Helical" evidence="4">
    <location>
        <begin position="258"/>
        <end position="279"/>
    </location>
</feature>
<reference evidence="6" key="1">
    <citation type="submission" date="2020-11" db="EMBL/GenBank/DDBJ databases">
        <title>Bacterial whole genome sequence for Caenimonas sp. DR4.4.</title>
        <authorList>
            <person name="Le V."/>
            <person name="Ko S.-R."/>
            <person name="Ahn C.-Y."/>
            <person name="Oh H.-M."/>
        </authorList>
    </citation>
    <scope>NUCLEOTIDE SEQUENCE</scope>
    <source>
        <strain evidence="6">DR4.4</strain>
    </source>
</reference>
<feature type="transmembrane region" description="Helical" evidence="4">
    <location>
        <begin position="154"/>
        <end position="176"/>
    </location>
</feature>
<feature type="domain" description="Major facilitator superfamily (MFS) profile" evidence="5">
    <location>
        <begin position="1"/>
        <end position="401"/>
    </location>
</feature>
<evidence type="ECO:0000313" key="7">
    <source>
        <dbReference type="Proteomes" id="UP000651050"/>
    </source>
</evidence>
<dbReference type="Proteomes" id="UP000651050">
    <property type="component" value="Unassembled WGS sequence"/>
</dbReference>
<feature type="transmembrane region" description="Helical" evidence="4">
    <location>
        <begin position="310"/>
        <end position="331"/>
    </location>
</feature>
<dbReference type="SUPFAM" id="SSF103473">
    <property type="entry name" value="MFS general substrate transporter"/>
    <property type="match status" value="1"/>
</dbReference>
<evidence type="ECO:0000313" key="6">
    <source>
        <dbReference type="EMBL" id="MBG9386844.1"/>
    </source>
</evidence>
<keyword evidence="2 4" id="KW-1133">Transmembrane helix</keyword>
<feature type="transmembrane region" description="Helical" evidence="4">
    <location>
        <begin position="343"/>
        <end position="363"/>
    </location>
</feature>
<dbReference type="InterPro" id="IPR050327">
    <property type="entry name" value="Proton-linked_MCT"/>
</dbReference>
<dbReference type="PROSITE" id="PS50850">
    <property type="entry name" value="MFS"/>
    <property type="match status" value="1"/>
</dbReference>
<comment type="caution">
    <text evidence="6">The sequence shown here is derived from an EMBL/GenBank/DDBJ whole genome shotgun (WGS) entry which is preliminary data.</text>
</comment>
<feature type="transmembrane region" description="Helical" evidence="4">
    <location>
        <begin position="125"/>
        <end position="148"/>
    </location>
</feature>
<feature type="transmembrane region" description="Helical" evidence="4">
    <location>
        <begin position="219"/>
        <end position="238"/>
    </location>
</feature>
<keyword evidence="7" id="KW-1185">Reference proteome</keyword>
<name>A0A931H1G6_9BURK</name>
<keyword evidence="1 4" id="KW-0812">Transmembrane</keyword>
<dbReference type="InterPro" id="IPR036259">
    <property type="entry name" value="MFS_trans_sf"/>
</dbReference>
<dbReference type="EMBL" id="JADWYS010000001">
    <property type="protein sequence ID" value="MBG9386844.1"/>
    <property type="molecule type" value="Genomic_DNA"/>
</dbReference>
<dbReference type="GO" id="GO:0022857">
    <property type="term" value="F:transmembrane transporter activity"/>
    <property type="evidence" value="ECO:0007669"/>
    <property type="project" value="InterPro"/>
</dbReference>
<dbReference type="Pfam" id="PF07690">
    <property type="entry name" value="MFS_1"/>
    <property type="match status" value="1"/>
</dbReference>
<dbReference type="AlphaFoldDB" id="A0A931H1G6"/>
<evidence type="ECO:0000256" key="3">
    <source>
        <dbReference type="ARBA" id="ARBA00023136"/>
    </source>
</evidence>
<feature type="transmembrane region" description="Helical" evidence="4">
    <location>
        <begin position="375"/>
        <end position="396"/>
    </location>
</feature>
<organism evidence="6 7">
    <name type="scientific">Caenimonas aquaedulcis</name>
    <dbReference type="NCBI Taxonomy" id="2793270"/>
    <lineage>
        <taxon>Bacteria</taxon>
        <taxon>Pseudomonadati</taxon>
        <taxon>Pseudomonadota</taxon>
        <taxon>Betaproteobacteria</taxon>
        <taxon>Burkholderiales</taxon>
        <taxon>Comamonadaceae</taxon>
        <taxon>Caenimonas</taxon>
    </lineage>
</organism>
<keyword evidence="3 4" id="KW-0472">Membrane</keyword>
<proteinExistence type="predicted"/>
<dbReference type="PANTHER" id="PTHR11360:SF290">
    <property type="entry name" value="MONOCARBOXYLATE MFS PERMEASE"/>
    <property type="match status" value="1"/>
</dbReference>